<dbReference type="AlphaFoldDB" id="A0AAV4AHS8"/>
<organism evidence="1 2">
    <name type="scientific">Plakobranchus ocellatus</name>
    <dbReference type="NCBI Taxonomy" id="259542"/>
    <lineage>
        <taxon>Eukaryota</taxon>
        <taxon>Metazoa</taxon>
        <taxon>Spiralia</taxon>
        <taxon>Lophotrochozoa</taxon>
        <taxon>Mollusca</taxon>
        <taxon>Gastropoda</taxon>
        <taxon>Heterobranchia</taxon>
        <taxon>Euthyneura</taxon>
        <taxon>Panpulmonata</taxon>
        <taxon>Sacoglossa</taxon>
        <taxon>Placobranchoidea</taxon>
        <taxon>Plakobranchidae</taxon>
        <taxon>Plakobranchus</taxon>
    </lineage>
</organism>
<reference evidence="1 2" key="1">
    <citation type="journal article" date="2021" name="Elife">
        <title>Chloroplast acquisition without the gene transfer in kleptoplastic sea slugs, Plakobranchus ocellatus.</title>
        <authorList>
            <person name="Maeda T."/>
            <person name="Takahashi S."/>
            <person name="Yoshida T."/>
            <person name="Shimamura S."/>
            <person name="Takaki Y."/>
            <person name="Nagai Y."/>
            <person name="Toyoda A."/>
            <person name="Suzuki Y."/>
            <person name="Arimoto A."/>
            <person name="Ishii H."/>
            <person name="Satoh N."/>
            <person name="Nishiyama T."/>
            <person name="Hasebe M."/>
            <person name="Maruyama T."/>
            <person name="Minagawa J."/>
            <person name="Obokata J."/>
            <person name="Shigenobu S."/>
        </authorList>
    </citation>
    <scope>NUCLEOTIDE SEQUENCE [LARGE SCALE GENOMIC DNA]</scope>
</reference>
<sequence length="88" mass="9851">MSQFNIGGPRAALQSFMSQDCVEWLWVESPLIKILEMLLLMIPKGKSSHWTIVRTPSTRCSVSASAAKLLLPHLLYQIRSKSALKPGR</sequence>
<proteinExistence type="predicted"/>
<accession>A0AAV4AHS8</accession>
<name>A0AAV4AHS8_9GAST</name>
<protein>
    <submittedName>
        <fullName evidence="1">Uncharacterized protein</fullName>
    </submittedName>
</protein>
<gene>
    <name evidence="1" type="ORF">PoB_003285300</name>
</gene>
<comment type="caution">
    <text evidence="1">The sequence shown here is derived from an EMBL/GenBank/DDBJ whole genome shotgun (WGS) entry which is preliminary data.</text>
</comment>
<dbReference type="Proteomes" id="UP000735302">
    <property type="component" value="Unassembled WGS sequence"/>
</dbReference>
<evidence type="ECO:0000313" key="2">
    <source>
        <dbReference type="Proteomes" id="UP000735302"/>
    </source>
</evidence>
<dbReference type="EMBL" id="BLXT01003772">
    <property type="protein sequence ID" value="GFO06348.1"/>
    <property type="molecule type" value="Genomic_DNA"/>
</dbReference>
<keyword evidence="2" id="KW-1185">Reference proteome</keyword>
<evidence type="ECO:0000313" key="1">
    <source>
        <dbReference type="EMBL" id="GFO06348.1"/>
    </source>
</evidence>